<dbReference type="Pfam" id="PF25023">
    <property type="entry name" value="TEN_YD-shell"/>
    <property type="match status" value="1"/>
</dbReference>
<dbReference type="InterPro" id="IPR031325">
    <property type="entry name" value="RHS_repeat"/>
</dbReference>
<dbReference type="InterPro" id="IPR006530">
    <property type="entry name" value="YD"/>
</dbReference>
<dbReference type="RefSeq" id="WP_069327653.1">
    <property type="nucleotide sequence ID" value="NZ_MDER01000039.1"/>
</dbReference>
<dbReference type="PATRIC" id="fig|1886670.3.peg.2265"/>
<evidence type="ECO:0000313" key="5">
    <source>
        <dbReference type="Proteomes" id="UP000094578"/>
    </source>
</evidence>
<feature type="region of interest" description="Disordered" evidence="2">
    <location>
        <begin position="1780"/>
        <end position="1832"/>
    </location>
</feature>
<feature type="compositionally biased region" description="Basic and acidic residues" evidence="2">
    <location>
        <begin position="1787"/>
        <end position="1804"/>
    </location>
</feature>
<dbReference type="InterPro" id="IPR050708">
    <property type="entry name" value="T6SS_VgrG/RHS"/>
</dbReference>
<organism evidence="4 5">
    <name type="scientific">Paenibacillus nuruki</name>
    <dbReference type="NCBI Taxonomy" id="1886670"/>
    <lineage>
        <taxon>Bacteria</taxon>
        <taxon>Bacillati</taxon>
        <taxon>Bacillota</taxon>
        <taxon>Bacilli</taxon>
        <taxon>Bacillales</taxon>
        <taxon>Paenibacillaceae</taxon>
        <taxon>Paenibacillus</taxon>
    </lineage>
</organism>
<dbReference type="InterPro" id="IPR022385">
    <property type="entry name" value="Rhs_assc_core"/>
</dbReference>
<dbReference type="EMBL" id="MDER01000039">
    <property type="protein sequence ID" value="ODP28235.1"/>
    <property type="molecule type" value="Genomic_DNA"/>
</dbReference>
<dbReference type="InterPro" id="IPR056823">
    <property type="entry name" value="TEN-like_YD-shell"/>
</dbReference>
<keyword evidence="5" id="KW-1185">Reference proteome</keyword>
<reference evidence="4 5" key="1">
    <citation type="submission" date="2016-08" db="EMBL/GenBank/DDBJ databases">
        <title>Genome sequencing of Paenibacillus sp. TI45-13ar, isolated from Korean traditional nuruk.</title>
        <authorList>
            <person name="Kim S.-J."/>
        </authorList>
    </citation>
    <scope>NUCLEOTIDE SEQUENCE [LARGE SCALE GENOMIC DNA]</scope>
    <source>
        <strain evidence="4 5">TI45-13ar</strain>
    </source>
</reference>
<evidence type="ECO:0000259" key="3">
    <source>
        <dbReference type="Pfam" id="PF25023"/>
    </source>
</evidence>
<name>A0A1E3L4Z1_9BACL</name>
<dbReference type="NCBIfam" id="TIGR03696">
    <property type="entry name" value="Rhs_assc_core"/>
    <property type="match status" value="1"/>
</dbReference>
<gene>
    <name evidence="4" type="ORF">PTI45_02225</name>
</gene>
<comment type="caution">
    <text evidence="4">The sequence shown here is derived from an EMBL/GenBank/DDBJ whole genome shotgun (WGS) entry which is preliminary data.</text>
</comment>
<proteinExistence type="predicted"/>
<dbReference type="PANTHER" id="PTHR32305">
    <property type="match status" value="1"/>
</dbReference>
<dbReference type="Pfam" id="PF05593">
    <property type="entry name" value="RHS_repeat"/>
    <property type="match status" value="2"/>
</dbReference>
<dbReference type="Gene3D" id="2.180.10.10">
    <property type="entry name" value="RHS repeat-associated core"/>
    <property type="match status" value="2"/>
</dbReference>
<dbReference type="STRING" id="1886670.PTI45_02225"/>
<keyword evidence="1" id="KW-0677">Repeat</keyword>
<feature type="domain" description="Teneurin-like YD-shell" evidence="3">
    <location>
        <begin position="1331"/>
        <end position="1629"/>
    </location>
</feature>
<accession>A0A1E3L4Z1</accession>
<protein>
    <submittedName>
        <fullName evidence="4">tRNA(Glu)-specific nuclease WapA</fullName>
    </submittedName>
</protein>
<evidence type="ECO:0000256" key="1">
    <source>
        <dbReference type="ARBA" id="ARBA00022737"/>
    </source>
</evidence>
<dbReference type="PANTHER" id="PTHR32305:SF15">
    <property type="entry name" value="PROTEIN RHSA-RELATED"/>
    <property type="match status" value="1"/>
</dbReference>
<sequence>MNYRQLNRKLTLWILSFILIITVVYSPSYAHAETTPSSSNATAPPSVIAPPVDVDLKEWNASIKNTPDSVGQNTYDDEDQELAAIGAKINQNSTPSVITSKVRLRSASINSLSTDNTSTTSSYIAPLTQQQVEDMVVDGAELIDIYWVTYLYQQSGIDPIKLWQENQSGSSWESMEKKYVATPMFTGTSVTNDVYTVNPTTGETSLTQSQPKLNASSQVSIASISSSSDDLDEKYNSVMNDLIAKQSINQTNKLQFAEYDKNNETIDPASGSLSWKENEMSFPGRDGLDLNLGIMYNSNESSPYERNSNKKGRGYVIKKNHPLERYDLGLGWSFQFPSVQIANNYMYYYDGQGASYQIDLYNTWSEPTKSTHLVDYQGKDLLFMSDAGSFNNGQDASAYYLEHADKKREYFAKDGRLVGIVDRYGNTITFRYADRQVYNDKVAKVFSTITDSLGRTIEFKYDSNLRNSDFQGENLVAIARDANNQEIKRVTFAKSRINLQYNGANDGYAPVLYSIIDPSKDEEYLDYDVKVGLFTFRSGHYPLDTAGAQEPFALLKQVKYPRLVTNYTYESTIHDIGKKGAVKDYRIVSRADQLYKQVNGDVQASGDYSHVDYSYAGSYSNRNYEIADKDYRYSSTSKIKSNTESNGLTQTTTFSGEKKLISVDTVSANNEHKTTTNLSFDPVFRFKPTKTQTTTQDADGTTTRYSETVYTDWGDIQSQTDDLLDSEFNNATTKSQHTTSYTYDNTYKQLASKSWYQDANKSLSEKYAYTSDGRLQTSTNALGETKVYSYDASPANPHQIAQVTVSEEVGYGLTSKIATRYGAETQYAYPTEQTTVITNTAKDGSKNTQNIHVQTKYDMATGLPVQQIDSNGKATTTTYDILGRPIKVVSPSITNLDGTVYGVEDQYTYTNRVSSAGADNENANILTLRVDTARQYTNTSSGAVTTLGRESLYYDGFGFPRVDETWNESNGWTRAQYHSNDQGNAIYGIDNMGNTQTVTYDAWGQSKEATDAYGNLYVTANHLTQQKINHFAIAAADVGAYRANSDNRNIRLNTVEQSYDAYGNLLKNVTFKDGAASHNQPIQESYTYDLEGNILSYTDPNGNTNSNGVTNTYSYDALNRLTTVQDALNQKSRYNYDVNGQLTRITAVDPSGKEETLYAKSYNEIGAITSKTDLSGQTTNISYNARGLVAQESDRNGTTTNYQYDERGERTVATLTGKAGNTLQTKMIFGSDGNLLTDRHELYMDGVKTATQTSTIDKQDRVTSLVSTGSNAYSSRLDVAYDTLDRVTNQKNSLAGSSYFTNYGYDKLRLSQIQTNGAQTRNTANAANVNYAYTALGKVQSITFPTLADGSTLKESFTYDPLNRLIQMSNTKGSSNLSSYNYAYDNNGNILTIGETLNDGATKTSTYTYDKLNRLIAVKRSDGSTASYTYDLRGNRKILSDTQELTATKSSNYSYDLDNKLISATIDDTKTTIDYLPDGLRSQKTTGTTTTQYGYNGSGQVVSEKVSNGNTSSYIRGDRVLVKKDQTASKDYYYLFNGHGDVVQMVDTSGNIVNSYGYDEWGNIAKQQETVSNSFKYAGEAYDNETGLYYLKARYYDPSQGRFLNEDSYEGQITNPLSLNGYTYVHNNPLIYTDPTGHLIRESYNDGALRNLLQEIRSQVKSKSSVLYSKAKAKVTEIYNNFVDENTYNYLFDLTTGTSTYGNSAGKSDWAIEQLVSSYQNYELSEYVATMAMGTIGSNANGEIKTGNKTPGGHSFSTHAAERANDRGFSGQVIDNIINNNKKSRKSKIDNKGRKTWEYKDSRGNKVVTNESGGIVSVHSPDSGGNYIPKPK</sequence>
<evidence type="ECO:0000313" key="4">
    <source>
        <dbReference type="EMBL" id="ODP28235.1"/>
    </source>
</evidence>
<dbReference type="NCBIfam" id="TIGR01643">
    <property type="entry name" value="YD_repeat_2x"/>
    <property type="match status" value="2"/>
</dbReference>
<dbReference type="Proteomes" id="UP000094578">
    <property type="component" value="Unassembled WGS sequence"/>
</dbReference>
<evidence type="ECO:0000256" key="2">
    <source>
        <dbReference type="SAM" id="MobiDB-lite"/>
    </source>
</evidence>